<keyword evidence="2" id="KW-1185">Reference proteome</keyword>
<name>A0ACC0A3L8_CATRO</name>
<evidence type="ECO:0000313" key="2">
    <source>
        <dbReference type="Proteomes" id="UP001060085"/>
    </source>
</evidence>
<protein>
    <submittedName>
        <fullName evidence="1">Uncharacterized protein</fullName>
    </submittedName>
</protein>
<evidence type="ECO:0000313" key="1">
    <source>
        <dbReference type="EMBL" id="KAI5654764.1"/>
    </source>
</evidence>
<reference evidence="2" key="1">
    <citation type="journal article" date="2023" name="Nat. Plants">
        <title>Single-cell RNA sequencing provides a high-resolution roadmap for understanding the multicellular compartmentation of specialized metabolism.</title>
        <authorList>
            <person name="Sun S."/>
            <person name="Shen X."/>
            <person name="Li Y."/>
            <person name="Li Y."/>
            <person name="Wang S."/>
            <person name="Li R."/>
            <person name="Zhang H."/>
            <person name="Shen G."/>
            <person name="Guo B."/>
            <person name="Wei J."/>
            <person name="Xu J."/>
            <person name="St-Pierre B."/>
            <person name="Chen S."/>
            <person name="Sun C."/>
        </authorList>
    </citation>
    <scope>NUCLEOTIDE SEQUENCE [LARGE SCALE GENOMIC DNA]</scope>
</reference>
<accession>A0ACC0A3L8</accession>
<sequence>MRALSKSFSQFRKITETFFSEILPKTIKFTALVVFVLWNSYKRVKSKYKYMSEINKKSSKFVFRIKFESVPELPCCSICLSEYAEGDECRELQCKHRFHRICLEKWLQESRPATCPICRLLVLPKETVEEYQREQRENVVGSGCEAEIALLLLLSATRCRNCNGF</sequence>
<comment type="caution">
    <text evidence="1">The sequence shown here is derived from an EMBL/GenBank/DDBJ whole genome shotgun (WGS) entry which is preliminary data.</text>
</comment>
<dbReference type="Proteomes" id="UP001060085">
    <property type="component" value="Linkage Group LG07"/>
</dbReference>
<dbReference type="EMBL" id="CM044707">
    <property type="protein sequence ID" value="KAI5654764.1"/>
    <property type="molecule type" value="Genomic_DNA"/>
</dbReference>
<organism evidence="1 2">
    <name type="scientific">Catharanthus roseus</name>
    <name type="common">Madagascar periwinkle</name>
    <name type="synonym">Vinca rosea</name>
    <dbReference type="NCBI Taxonomy" id="4058"/>
    <lineage>
        <taxon>Eukaryota</taxon>
        <taxon>Viridiplantae</taxon>
        <taxon>Streptophyta</taxon>
        <taxon>Embryophyta</taxon>
        <taxon>Tracheophyta</taxon>
        <taxon>Spermatophyta</taxon>
        <taxon>Magnoliopsida</taxon>
        <taxon>eudicotyledons</taxon>
        <taxon>Gunneridae</taxon>
        <taxon>Pentapetalae</taxon>
        <taxon>asterids</taxon>
        <taxon>lamiids</taxon>
        <taxon>Gentianales</taxon>
        <taxon>Apocynaceae</taxon>
        <taxon>Rauvolfioideae</taxon>
        <taxon>Vinceae</taxon>
        <taxon>Catharanthinae</taxon>
        <taxon>Catharanthus</taxon>
    </lineage>
</organism>
<proteinExistence type="predicted"/>
<gene>
    <name evidence="1" type="ORF">M9H77_31951</name>
</gene>